<protein>
    <submittedName>
        <fullName evidence="4">Nuclease</fullName>
    </submittedName>
</protein>
<dbReference type="GO" id="GO:0003677">
    <property type="term" value="F:DNA binding"/>
    <property type="evidence" value="ECO:0007669"/>
    <property type="project" value="InterPro"/>
</dbReference>
<evidence type="ECO:0000256" key="1">
    <source>
        <dbReference type="SAM" id="MobiDB-lite"/>
    </source>
</evidence>
<keyword evidence="5" id="KW-1185">Reference proteome</keyword>
<gene>
    <name evidence="4" type="ORF">FEF65_04865</name>
</gene>
<evidence type="ECO:0000256" key="2">
    <source>
        <dbReference type="SAM" id="Phobius"/>
    </source>
</evidence>
<feature type="domain" description="NERD" evidence="3">
    <location>
        <begin position="34"/>
        <end position="151"/>
    </location>
</feature>
<dbReference type="AlphaFoldDB" id="A0A5R9GR36"/>
<comment type="caution">
    <text evidence="4">The sequence shown here is derived from an EMBL/GenBank/DDBJ whole genome shotgun (WGS) entry which is preliminary data.</text>
</comment>
<proteinExistence type="predicted"/>
<dbReference type="EMBL" id="VBRY01000003">
    <property type="protein sequence ID" value="TLS68360.1"/>
    <property type="molecule type" value="Genomic_DNA"/>
</dbReference>
<dbReference type="GO" id="GO:0006265">
    <property type="term" value="P:DNA topological change"/>
    <property type="evidence" value="ECO:0007669"/>
    <property type="project" value="InterPro"/>
</dbReference>
<dbReference type="Proteomes" id="UP000306585">
    <property type="component" value="Unassembled WGS sequence"/>
</dbReference>
<dbReference type="GO" id="GO:0003916">
    <property type="term" value="F:DNA topoisomerase activity"/>
    <property type="evidence" value="ECO:0007669"/>
    <property type="project" value="InterPro"/>
</dbReference>
<dbReference type="InterPro" id="IPR011528">
    <property type="entry name" value="NERD"/>
</dbReference>
<feature type="region of interest" description="Disordered" evidence="1">
    <location>
        <begin position="219"/>
        <end position="242"/>
    </location>
</feature>
<feature type="transmembrane region" description="Helical" evidence="2">
    <location>
        <begin position="6"/>
        <end position="28"/>
    </location>
</feature>
<organism evidence="4 5">
    <name type="scientific">Mariprofundus erugo</name>
    <dbReference type="NCBI Taxonomy" id="2528639"/>
    <lineage>
        <taxon>Bacteria</taxon>
        <taxon>Pseudomonadati</taxon>
        <taxon>Pseudomonadota</taxon>
        <taxon>Candidatius Mariprofundia</taxon>
        <taxon>Mariprofundales</taxon>
        <taxon>Mariprofundaceae</taxon>
        <taxon>Mariprofundus</taxon>
    </lineage>
</organism>
<dbReference type="Gene3D" id="3.30.65.10">
    <property type="entry name" value="Bacterial Topoisomerase I, domain 1"/>
    <property type="match status" value="1"/>
</dbReference>
<reference evidence="4 5" key="1">
    <citation type="journal article" date="2019" name="Appl. Environ. Microbiol.">
        <title>Environmental Evidence and Genomic Insight of Iron-oxidizing Bacteria Preference Towards More Corrosion Resistant Stainless Steel at Higher Salinities.</title>
        <authorList>
            <person name="Garrison C.E."/>
            <person name="Price K.A."/>
            <person name="Field E.K."/>
        </authorList>
    </citation>
    <scope>NUCLEOTIDE SEQUENCE [LARGE SCALE GENOMIC DNA]</scope>
    <source>
        <strain evidence="4 5">P3</strain>
    </source>
</reference>
<dbReference type="PROSITE" id="PS50965">
    <property type="entry name" value="NERD"/>
    <property type="match status" value="1"/>
</dbReference>
<evidence type="ECO:0000313" key="4">
    <source>
        <dbReference type="EMBL" id="TLS68360.1"/>
    </source>
</evidence>
<evidence type="ECO:0000313" key="5">
    <source>
        <dbReference type="Proteomes" id="UP000306585"/>
    </source>
</evidence>
<keyword evidence="2" id="KW-0472">Membrane</keyword>
<keyword evidence="2" id="KW-0812">Transmembrane</keyword>
<dbReference type="Pfam" id="PF08378">
    <property type="entry name" value="NERD"/>
    <property type="match status" value="1"/>
</dbReference>
<sequence length="284" mass="31438">MIDFGTLFSQLFSSFWWAIPLFLLAALFKSPWFKGVMGEAMVNLAARLWLDKNSYHLIKNVTIPTEDGTTQIDHIIVSRFGVFVVETKNMKGWIFGGEHQKQWTQQIFKSKHKFQNPLHQNYKHTKTLETALGLAHEKMFSVVVFVGDSTFKTGMPESVTCGGGYIRYIKSKTEILLSEAEVQQVIAQIADGRLKPSLKTSFEHARHVRDIVAAKTEEKTAAPAAAEPLPAAADAPSATKSCPKCGSPMVLRTSQKGPESGSQFWGCSTFPKCRAVAAVKLKGE</sequence>
<name>A0A5R9GR36_9PROT</name>
<accession>A0A5R9GR36</accession>
<feature type="compositionally biased region" description="Low complexity" evidence="1">
    <location>
        <begin position="221"/>
        <end position="240"/>
    </location>
</feature>
<dbReference type="SUPFAM" id="SSF57783">
    <property type="entry name" value="Zinc beta-ribbon"/>
    <property type="match status" value="1"/>
</dbReference>
<dbReference type="InterPro" id="IPR013498">
    <property type="entry name" value="Topo_IA_Znf"/>
</dbReference>
<dbReference type="GO" id="GO:0005694">
    <property type="term" value="C:chromosome"/>
    <property type="evidence" value="ECO:0007669"/>
    <property type="project" value="InterPro"/>
</dbReference>
<keyword evidence="2" id="KW-1133">Transmembrane helix</keyword>
<evidence type="ECO:0000259" key="3">
    <source>
        <dbReference type="PROSITE" id="PS50965"/>
    </source>
</evidence>
<dbReference type="Pfam" id="PF01396">
    <property type="entry name" value="Zn_ribbon_Top1"/>
    <property type="match status" value="1"/>
</dbReference>